<dbReference type="PANTHER" id="PTHR44688">
    <property type="entry name" value="DNA-BINDING TRANSCRIPTIONAL ACTIVATOR DEVR_DOSR"/>
    <property type="match status" value="1"/>
</dbReference>
<dbReference type="InterPro" id="IPR059106">
    <property type="entry name" value="WHD_MalT"/>
</dbReference>
<evidence type="ECO:0000256" key="3">
    <source>
        <dbReference type="ARBA" id="ARBA00023163"/>
    </source>
</evidence>
<dbReference type="Gene3D" id="1.10.10.10">
    <property type="entry name" value="Winged helix-like DNA-binding domain superfamily/Winged helix DNA-binding domain"/>
    <property type="match status" value="1"/>
</dbReference>
<feature type="domain" description="HTH luxR-type" evidence="5">
    <location>
        <begin position="847"/>
        <end position="912"/>
    </location>
</feature>
<feature type="region of interest" description="Disordered" evidence="4">
    <location>
        <begin position="442"/>
        <end position="474"/>
    </location>
</feature>
<dbReference type="Pfam" id="PF17874">
    <property type="entry name" value="TPR_MalT"/>
    <property type="match status" value="1"/>
</dbReference>
<evidence type="ECO:0000256" key="1">
    <source>
        <dbReference type="ARBA" id="ARBA00023015"/>
    </source>
</evidence>
<dbReference type="Pfam" id="PF25873">
    <property type="entry name" value="WHD_MalT"/>
    <property type="match status" value="1"/>
</dbReference>
<dbReference type="EMBL" id="FNTL01000005">
    <property type="protein sequence ID" value="SEE80956.1"/>
    <property type="molecule type" value="Genomic_DNA"/>
</dbReference>
<dbReference type="Gene3D" id="1.25.40.10">
    <property type="entry name" value="Tetratricopeptide repeat domain"/>
    <property type="match status" value="1"/>
</dbReference>
<evidence type="ECO:0000313" key="7">
    <source>
        <dbReference type="Proteomes" id="UP000183407"/>
    </source>
</evidence>
<dbReference type="SUPFAM" id="SSF48452">
    <property type="entry name" value="TPR-like"/>
    <property type="match status" value="1"/>
</dbReference>
<dbReference type="Gene3D" id="3.40.50.300">
    <property type="entry name" value="P-loop containing nucleotide triphosphate hydrolases"/>
    <property type="match status" value="1"/>
</dbReference>
<dbReference type="OrthoDB" id="134985at2"/>
<dbReference type="InterPro" id="IPR011990">
    <property type="entry name" value="TPR-like_helical_dom_sf"/>
</dbReference>
<organism evidence="6 7">
    <name type="scientific">Rhodococcus jostii</name>
    <dbReference type="NCBI Taxonomy" id="132919"/>
    <lineage>
        <taxon>Bacteria</taxon>
        <taxon>Bacillati</taxon>
        <taxon>Actinomycetota</taxon>
        <taxon>Actinomycetes</taxon>
        <taxon>Mycobacteriales</taxon>
        <taxon>Nocardiaceae</taxon>
        <taxon>Rhodococcus</taxon>
    </lineage>
</organism>
<keyword evidence="1" id="KW-0805">Transcription regulation</keyword>
<keyword evidence="3" id="KW-0804">Transcription</keyword>
<sequence length="914" mass="99051">MDAADHFTRLEHSILFPGRIGTPFLPDDVLTRPRLFDRLTNAVKYPVTTVTSPAGWGKTQLLASWVRSSSCVVDVCWLTVDRRDSDPNRFWPAMLAAISPMLSHSVGNESDDPVVPLFEGLATLRSPILLILDDIHWLDDSVVEAELSWLLMRLPPLVHVILSGIYLPHLPISRLRVEGKLHTLTAKDLSFNTAEVSAMLAESGVNVSAAAAEKLQVRTEGWSAGLRLAALALAEAESSEQFLQNFTGDDADVADYLVSEVLARIPGDLQDFLLRTSVCEVVTADLAAALTGRADSYEVLRWMAKRNLFVIADTPRKDWFRYHGMFAELLRSRLKLQVDPSAATLHHTASRWFADQNMPVAAFQHACNAERWQDAETLLVGNWLQLYLDGQLVTVQGLLKQLPDTVVSTNGELRLVQIAVALALGEGGVVDTSDAALAGAPLETVGGRRTPTQPESAALDSADSHPLSTDLPIDPDATTASLVVDLERGRLSGDLNVVATAANGMATLSQRYESHGTTAANDLRALALQQLGTTEYWVGRRADGEGHLREALSASRATDRAYLELGCLSQLVGVLTAQNRLTEALTVADQATELARQRGWELTGAAAELWHARGWAAYMRGNLDAAEQHLAAAATAVRRQDAAVSATVMLVRGLVISLRGRKREALTDLEAAARIVDRMAARYVFDDYLTAERSRVRLAIGDAAGAAAVLESLPPQSTGPIMLTVAHAELLVGDGQPERAIGLLDEAIATGSGLVDEMLQAMILLALLNVQKTPQSPQAVDQIAKAIELAAPEQYVQPFLQFGSPVNALLRRVRRAGTRHPEFVELVQAKLVETAPTLHVGSLGATRGALVEPLTKREMQVLRAIEEPASLPELSARLFVSVNTLKAHLRSIYRKMNVNGRRAAVVKARALGLL</sequence>
<proteinExistence type="predicted"/>
<reference evidence="7" key="1">
    <citation type="submission" date="2016-10" db="EMBL/GenBank/DDBJ databases">
        <authorList>
            <person name="Varghese N."/>
        </authorList>
    </citation>
    <scope>NUCLEOTIDE SEQUENCE [LARGE SCALE GENOMIC DNA]</scope>
    <source>
        <strain evidence="7">DSM 44719</strain>
    </source>
</reference>
<evidence type="ECO:0000259" key="5">
    <source>
        <dbReference type="PROSITE" id="PS50043"/>
    </source>
</evidence>
<keyword evidence="2" id="KW-0238">DNA-binding</keyword>
<gene>
    <name evidence="6" type="ORF">SAMN04490220_8441</name>
</gene>
<dbReference type="Pfam" id="PF00196">
    <property type="entry name" value="GerE"/>
    <property type="match status" value="1"/>
</dbReference>
<dbReference type="GO" id="GO:0003677">
    <property type="term" value="F:DNA binding"/>
    <property type="evidence" value="ECO:0007669"/>
    <property type="project" value="UniProtKB-KW"/>
</dbReference>
<dbReference type="PANTHER" id="PTHR44688:SF16">
    <property type="entry name" value="DNA-BINDING TRANSCRIPTIONAL ACTIVATOR DEVR_DOSR"/>
    <property type="match status" value="1"/>
</dbReference>
<dbReference type="SMART" id="SM00421">
    <property type="entry name" value="HTH_LUXR"/>
    <property type="match status" value="1"/>
</dbReference>
<dbReference type="RefSeq" id="WP_073369081.1">
    <property type="nucleotide sequence ID" value="NZ_FNTL01000005.1"/>
</dbReference>
<dbReference type="Proteomes" id="UP000183407">
    <property type="component" value="Unassembled WGS sequence"/>
</dbReference>
<accession>A0A1H5LV87</accession>
<evidence type="ECO:0000256" key="4">
    <source>
        <dbReference type="SAM" id="MobiDB-lite"/>
    </source>
</evidence>
<dbReference type="InterPro" id="IPR036388">
    <property type="entry name" value="WH-like_DNA-bd_sf"/>
</dbReference>
<dbReference type="SUPFAM" id="SSF52540">
    <property type="entry name" value="P-loop containing nucleoside triphosphate hydrolases"/>
    <property type="match status" value="1"/>
</dbReference>
<dbReference type="CDD" id="cd06170">
    <property type="entry name" value="LuxR_C_like"/>
    <property type="match status" value="1"/>
</dbReference>
<dbReference type="InterPro" id="IPR000792">
    <property type="entry name" value="Tscrpt_reg_LuxR_C"/>
</dbReference>
<name>A0A1H5LV87_RHOJO</name>
<dbReference type="InterPro" id="IPR041617">
    <property type="entry name" value="TPR_MalT"/>
</dbReference>
<dbReference type="SUPFAM" id="SSF46894">
    <property type="entry name" value="C-terminal effector domain of the bipartite response regulators"/>
    <property type="match status" value="1"/>
</dbReference>
<protein>
    <submittedName>
        <fullName evidence="6">LuxR family transcriptional regulator, maltose regulon positive regulatory protein</fullName>
    </submittedName>
</protein>
<dbReference type="InterPro" id="IPR016032">
    <property type="entry name" value="Sig_transdc_resp-reg_C-effctor"/>
</dbReference>
<dbReference type="GO" id="GO:0006355">
    <property type="term" value="P:regulation of DNA-templated transcription"/>
    <property type="evidence" value="ECO:0007669"/>
    <property type="project" value="InterPro"/>
</dbReference>
<evidence type="ECO:0000313" key="6">
    <source>
        <dbReference type="EMBL" id="SEE80956.1"/>
    </source>
</evidence>
<dbReference type="AlphaFoldDB" id="A0A1H5LV87"/>
<dbReference type="InterPro" id="IPR027417">
    <property type="entry name" value="P-loop_NTPase"/>
</dbReference>
<dbReference type="PROSITE" id="PS50043">
    <property type="entry name" value="HTH_LUXR_2"/>
    <property type="match status" value="1"/>
</dbReference>
<evidence type="ECO:0000256" key="2">
    <source>
        <dbReference type="ARBA" id="ARBA00023125"/>
    </source>
</evidence>